<keyword evidence="1 7" id="KW-0240">DNA-directed RNA polymerase</keyword>
<feature type="binding site" evidence="7">
    <location>
        <position position="73"/>
    </location>
    <ligand>
        <name>Zn(2+)</name>
        <dbReference type="ChEBI" id="CHEBI:29105"/>
        <label>1</label>
    </ligand>
</feature>
<dbReference type="PANTHER" id="PTHR19376:SF54">
    <property type="entry name" value="DNA-DIRECTED RNA POLYMERASE SUBUNIT BETA"/>
    <property type="match status" value="1"/>
</dbReference>
<evidence type="ECO:0000256" key="6">
    <source>
        <dbReference type="ARBA" id="ARBA00048552"/>
    </source>
</evidence>
<dbReference type="GO" id="GO:0000287">
    <property type="term" value="F:magnesium ion binding"/>
    <property type="evidence" value="ECO:0007669"/>
    <property type="project" value="UniProtKB-UniRule"/>
</dbReference>
<dbReference type="InterPro" id="IPR044893">
    <property type="entry name" value="RNA_pol_Rpb1_clamp_domain"/>
</dbReference>
<dbReference type="InterPro" id="IPR045867">
    <property type="entry name" value="DNA-dir_RpoC_beta_prime"/>
</dbReference>
<dbReference type="Gene3D" id="1.10.40.90">
    <property type="match status" value="1"/>
</dbReference>
<evidence type="ECO:0000256" key="4">
    <source>
        <dbReference type="ARBA" id="ARBA00022723"/>
    </source>
</evidence>
<dbReference type="InterPro" id="IPR012754">
    <property type="entry name" value="DNA-dir_RpoC_beta_prime_bact"/>
</dbReference>
<dbReference type="Pfam" id="PF04998">
    <property type="entry name" value="RNA_pol_Rpb1_5"/>
    <property type="match status" value="1"/>
</dbReference>
<dbReference type="InterPro" id="IPR007080">
    <property type="entry name" value="RNA_pol_Rpb1_1"/>
</dbReference>
<name>A0A346E153_9FLAO</name>
<evidence type="ECO:0000259" key="9">
    <source>
        <dbReference type="SMART" id="SM00663"/>
    </source>
</evidence>
<dbReference type="InterPro" id="IPR007066">
    <property type="entry name" value="RNA_pol_Rpb1_3"/>
</dbReference>
<gene>
    <name evidence="7" type="primary">rpoC</name>
    <name evidence="10" type="ORF">C9I73_177</name>
</gene>
<feature type="binding site" evidence="7">
    <location>
        <position position="873"/>
    </location>
    <ligand>
        <name>Zn(2+)</name>
        <dbReference type="ChEBI" id="CHEBI:29105"/>
        <label>2</label>
    </ligand>
</feature>
<dbReference type="Pfam" id="PF00623">
    <property type="entry name" value="RNA_pol_Rpb1_2"/>
    <property type="match status" value="1"/>
</dbReference>
<dbReference type="CDD" id="cd02655">
    <property type="entry name" value="RNAP_beta'_C"/>
    <property type="match status" value="1"/>
</dbReference>
<keyword evidence="4 7" id="KW-0479">Metal-binding</keyword>
<dbReference type="Gene3D" id="2.40.50.100">
    <property type="match status" value="3"/>
</dbReference>
<feature type="binding site" evidence="7">
    <location>
        <position position="460"/>
    </location>
    <ligand>
        <name>Mg(2+)</name>
        <dbReference type="ChEBI" id="CHEBI:18420"/>
    </ligand>
</feature>
<feature type="binding site" evidence="7">
    <location>
        <position position="60"/>
    </location>
    <ligand>
        <name>Zn(2+)</name>
        <dbReference type="ChEBI" id="CHEBI:29105"/>
        <label>1</label>
    </ligand>
</feature>
<dbReference type="OrthoDB" id="9815296at2"/>
<protein>
    <recommendedName>
        <fullName evidence="7">DNA-directed RNA polymerase subunit beta'</fullName>
        <shortName evidence="7">RNAP subunit beta'</shortName>
        <ecNumber evidence="7">2.7.7.6</ecNumber>
    </recommendedName>
    <alternativeName>
        <fullName evidence="7">RNA polymerase subunit beta'</fullName>
    </alternativeName>
    <alternativeName>
        <fullName evidence="7">Transcriptase subunit beta'</fullName>
    </alternativeName>
</protein>
<comment type="subunit">
    <text evidence="7">The RNAP catalytic core consists of 2 alpha, 1 beta, 1 beta' and 1 omega subunit. When a sigma factor is associated with the core the holoenzyme is formed, which can initiate transcription.</text>
</comment>
<dbReference type="Proteomes" id="UP000257017">
    <property type="component" value="Chromosome"/>
</dbReference>
<feature type="binding site" evidence="7">
    <location>
        <position position="462"/>
    </location>
    <ligand>
        <name>Mg(2+)</name>
        <dbReference type="ChEBI" id="CHEBI:18420"/>
    </ligand>
</feature>
<dbReference type="GO" id="GO:0000428">
    <property type="term" value="C:DNA-directed RNA polymerase complex"/>
    <property type="evidence" value="ECO:0007669"/>
    <property type="project" value="UniProtKB-KW"/>
</dbReference>
<dbReference type="Gene3D" id="1.10.150.390">
    <property type="match status" value="1"/>
</dbReference>
<feature type="binding site" evidence="7">
    <location>
        <position position="789"/>
    </location>
    <ligand>
        <name>Zn(2+)</name>
        <dbReference type="ChEBI" id="CHEBI:29105"/>
        <label>2</label>
    </ligand>
</feature>
<proteinExistence type="inferred from homology"/>
<dbReference type="InterPro" id="IPR000722">
    <property type="entry name" value="RNA_pol_asu"/>
</dbReference>
<dbReference type="Gene3D" id="1.10.1790.20">
    <property type="match status" value="1"/>
</dbReference>
<sequence length="1366" mass="157375">MLFMIKQVSISISSPEEILNESSGEVVKAETINYRTYRPEPDGLFCERIFGPTKNYECYCGKYKNKRYNGVVCNTCGVKITNQNARRKRFGHITLASPIIHIWFFRCFPNKLATLLKLQAEDVEKIIYSEKYILLDKGDFEKQLFFIKNFELISLRLYKKIKKLIKRKKPINKPILKTGAKAFEQILKKLNLQILEKDLREEKKILKSNFKKDYLNYRLKTISEIIDGKETYKNIVLNILPVIPPEIRPLVQLENGKYATSDLNEFYRKIIIRNNRLKKFQNIRVPQIIIRNERRLLQESVDSLFDNSKKIIPIKSENNRVIKSLSDGLKGKLGRFRFNLLGKRVDYSARSVIISGPKLKLYECGLPRKMLIELFRPYILNKILENGKTINLKEAKKIISKKKQLIWKLLNHLIYKYPILLNRAPTLHKLGIQCFYPKITEEKAIELHPLVCAGFNADFDGDQMAVHIPLSKEAILEAKCLMLPTQNILNPANGNPILVPSQDMLLGLYYLSKEMKTKEHKLRKFSNTKEVQIAYNNNIIDINTKILVMMKKKLVSTTAGKVLFNLLLPKGVGYYNRILTKTSLSKIIKQIFFKTNSYKTIKFLDNIKEIGFETSFNAGFSLNLEDLTIPDIKKKILEKALKKKKQINIKNKNEDNEIKYHTKIKFWSKINNKLTKKIITYLKKSQKGLNPIYMMLNSGARSSIEQIRQISGMRGLMAKPQKNIESKNIIENPIYSNFLEGLSNYEYFISTHGARKGLADTALKTADAGYLTRRLVDVAQDVVITKTDCKTLVGIYVTQLIIKNQIIESIDERVLGRISLQNIYDKNRKRIILKKYELIDEKRAKLIKESNIKQIKVRSPITCKAKKGICIKCYGINLSTGRLAQKGDAVGILAAQSIGEPGTQLTLRTFHIGGTAGNVAESNKLFSNYNGKIKYQNLKAIKKKNYSIVISKKANIKIYILNSKIILNINIPYGSKIFIKNNQTLKKGDLIYKWYHHYYPIISEIKSKVILKNFYEYRNFIKKRKTGNSSFQEVKIVKNNLHDYCIPYICLIIKEKQKIKLKKYPLPTGSQVLVKNLEETKAGQLIAKIPRRFLNSTDITGGLPRVSELLETRKPFNSAIISEVKGRVKYGRRTRKKQEIFIKTKKGRKKRYNINIEKKILVNDNENIKAGKKLSEGEIAINEILTIKGIYALQKYLINEIQEVYRLEGVKIDDKHFEIIIRQMLKKIKIINSGDTKLLEGNIVDKEIFYSENKKIRTFKIITFNANPKVGLLVGDKITKKKLKRIKNKEEIKTREPRPAIGLTILLGITKSALQNKSFLSAASFQETTKILSESALRRQKDNLKGLKENVILGNKIPAGTGFKQA</sequence>
<feature type="binding site" evidence="7">
    <location>
        <position position="863"/>
    </location>
    <ligand>
        <name>Zn(2+)</name>
        <dbReference type="ChEBI" id="CHEBI:29105"/>
        <label>2</label>
    </ligand>
</feature>
<keyword evidence="2 7" id="KW-0808">Transferase</keyword>
<comment type="catalytic activity">
    <reaction evidence="6 7 8">
        <text>RNA(n) + a ribonucleoside 5'-triphosphate = RNA(n+1) + diphosphate</text>
        <dbReference type="Rhea" id="RHEA:21248"/>
        <dbReference type="Rhea" id="RHEA-COMP:14527"/>
        <dbReference type="Rhea" id="RHEA-COMP:17342"/>
        <dbReference type="ChEBI" id="CHEBI:33019"/>
        <dbReference type="ChEBI" id="CHEBI:61557"/>
        <dbReference type="ChEBI" id="CHEBI:140395"/>
        <dbReference type="EC" id="2.7.7.6"/>
    </reaction>
</comment>
<comment type="cofactor">
    <cofactor evidence="7">
        <name>Zn(2+)</name>
        <dbReference type="ChEBI" id="CHEBI:29105"/>
    </cofactor>
    <text evidence="7">Binds 2 Zn(2+) ions per subunit.</text>
</comment>
<dbReference type="SUPFAM" id="SSF64484">
    <property type="entry name" value="beta and beta-prime subunits of DNA dependent RNA-polymerase"/>
    <property type="match status" value="1"/>
</dbReference>
<dbReference type="GO" id="GO:0008270">
    <property type="term" value="F:zinc ion binding"/>
    <property type="evidence" value="ECO:0007669"/>
    <property type="project" value="UniProtKB-UniRule"/>
</dbReference>
<accession>A0A346E153</accession>
<evidence type="ECO:0000313" key="10">
    <source>
        <dbReference type="EMBL" id="AXN02708.1"/>
    </source>
</evidence>
<dbReference type="Pfam" id="PF04997">
    <property type="entry name" value="RNA_pol_Rpb1_1"/>
    <property type="match status" value="1"/>
</dbReference>
<feature type="binding site" evidence="7">
    <location>
        <position position="870"/>
    </location>
    <ligand>
        <name>Zn(2+)</name>
        <dbReference type="ChEBI" id="CHEBI:29105"/>
        <label>2</label>
    </ligand>
</feature>
<dbReference type="SMART" id="SM00663">
    <property type="entry name" value="RPOLA_N"/>
    <property type="match status" value="1"/>
</dbReference>
<dbReference type="GO" id="GO:0003677">
    <property type="term" value="F:DNA binding"/>
    <property type="evidence" value="ECO:0007669"/>
    <property type="project" value="UniProtKB-UniRule"/>
</dbReference>
<dbReference type="Gene3D" id="1.10.132.30">
    <property type="match status" value="1"/>
</dbReference>
<dbReference type="InterPro" id="IPR007081">
    <property type="entry name" value="RNA_pol_Rpb1_5"/>
</dbReference>
<dbReference type="HAMAP" id="MF_01322">
    <property type="entry name" value="RNApol_bact_RpoC"/>
    <property type="match status" value="1"/>
</dbReference>
<evidence type="ECO:0000256" key="1">
    <source>
        <dbReference type="ARBA" id="ARBA00022478"/>
    </source>
</evidence>
<dbReference type="Gene3D" id="4.10.860.120">
    <property type="entry name" value="RNA polymerase II, clamp domain"/>
    <property type="match status" value="1"/>
</dbReference>
<keyword evidence="7" id="KW-0460">Magnesium</keyword>
<comment type="similarity">
    <text evidence="7 8">Belongs to the RNA polymerase beta' chain family.</text>
</comment>
<feature type="binding site" evidence="7">
    <location>
        <position position="458"/>
    </location>
    <ligand>
        <name>Mg(2+)</name>
        <dbReference type="ChEBI" id="CHEBI:18420"/>
    </ligand>
</feature>
<feature type="binding site" evidence="7">
    <location>
        <position position="76"/>
    </location>
    <ligand>
        <name>Zn(2+)</name>
        <dbReference type="ChEBI" id="CHEBI:29105"/>
        <label>1</label>
    </ligand>
</feature>
<dbReference type="Pfam" id="PF04983">
    <property type="entry name" value="RNA_pol_Rpb1_3"/>
    <property type="match status" value="1"/>
</dbReference>
<dbReference type="Gene3D" id="2.40.40.20">
    <property type="match status" value="1"/>
</dbReference>
<dbReference type="EC" id="2.7.7.6" evidence="7"/>
<dbReference type="CDD" id="cd01609">
    <property type="entry name" value="RNAP_beta'_N"/>
    <property type="match status" value="1"/>
</dbReference>
<dbReference type="InterPro" id="IPR042102">
    <property type="entry name" value="RNA_pol_Rpb1_3_sf"/>
</dbReference>
<evidence type="ECO:0000256" key="2">
    <source>
        <dbReference type="ARBA" id="ARBA00022679"/>
    </source>
</evidence>
<dbReference type="InterPro" id="IPR006592">
    <property type="entry name" value="RNA_pol_N"/>
</dbReference>
<evidence type="ECO:0000256" key="5">
    <source>
        <dbReference type="ARBA" id="ARBA00023163"/>
    </source>
</evidence>
<dbReference type="Gene3D" id="1.10.274.100">
    <property type="entry name" value="RNA polymerase Rpb1, domain 3"/>
    <property type="match status" value="2"/>
</dbReference>
<evidence type="ECO:0000256" key="7">
    <source>
        <dbReference type="HAMAP-Rule" id="MF_01322"/>
    </source>
</evidence>
<reference evidence="10 11" key="1">
    <citation type="submission" date="2018-03" db="EMBL/GenBank/DDBJ databases">
        <title>A parallel universe: an anciently diverged bacterial symbiosis in a Hawaiian planthopper (Hemiptera: Cixiidae) reveals rearranged nutritional responsibilities.</title>
        <authorList>
            <person name="Bennett G."/>
            <person name="Mao M."/>
        </authorList>
    </citation>
    <scope>NUCLEOTIDE SEQUENCE [LARGE SCALE GENOMIC DNA]</scope>
    <source>
        <strain evidence="10 11">OLIH</strain>
    </source>
</reference>
<keyword evidence="7" id="KW-0862">Zinc</keyword>
<organism evidence="10 11">
    <name type="scientific">Candidatus Karelsulcia muelleri</name>
    <dbReference type="NCBI Taxonomy" id="336810"/>
    <lineage>
        <taxon>Bacteria</taxon>
        <taxon>Pseudomonadati</taxon>
        <taxon>Bacteroidota</taxon>
        <taxon>Flavobacteriia</taxon>
        <taxon>Flavobacteriales</taxon>
        <taxon>Candidatus Karelsulcia</taxon>
    </lineage>
</organism>
<keyword evidence="3 7" id="KW-0548">Nucleotidyltransferase</keyword>
<dbReference type="InterPro" id="IPR007083">
    <property type="entry name" value="RNA_pol_Rpb1_4"/>
</dbReference>
<dbReference type="InterPro" id="IPR038120">
    <property type="entry name" value="Rpb1_funnel_sf"/>
</dbReference>
<comment type="cofactor">
    <cofactor evidence="7">
        <name>Mg(2+)</name>
        <dbReference type="ChEBI" id="CHEBI:18420"/>
    </cofactor>
    <text evidence="7">Binds 1 Mg(2+) ion per subunit.</text>
</comment>
<dbReference type="NCBIfam" id="TIGR02386">
    <property type="entry name" value="rpoC_TIGR"/>
    <property type="match status" value="1"/>
</dbReference>
<evidence type="ECO:0000256" key="8">
    <source>
        <dbReference type="RuleBase" id="RU004279"/>
    </source>
</evidence>
<dbReference type="GO" id="GO:0006351">
    <property type="term" value="P:DNA-templated transcription"/>
    <property type="evidence" value="ECO:0007669"/>
    <property type="project" value="UniProtKB-UniRule"/>
</dbReference>
<evidence type="ECO:0000256" key="3">
    <source>
        <dbReference type="ARBA" id="ARBA00022695"/>
    </source>
</evidence>
<keyword evidence="5 7" id="KW-0804">Transcription</keyword>
<dbReference type="GO" id="GO:0003899">
    <property type="term" value="F:DNA-directed RNA polymerase activity"/>
    <property type="evidence" value="ECO:0007669"/>
    <property type="project" value="UniProtKB-UniRule"/>
</dbReference>
<dbReference type="PANTHER" id="PTHR19376">
    <property type="entry name" value="DNA-DIRECTED RNA POLYMERASE"/>
    <property type="match status" value="1"/>
</dbReference>
<comment type="function">
    <text evidence="7 8">DNA-dependent RNA polymerase catalyzes the transcription of DNA into RNA using the four ribonucleoside triphosphates as substrates.</text>
</comment>
<dbReference type="Pfam" id="PF05000">
    <property type="entry name" value="RNA_pol_Rpb1_4"/>
    <property type="match status" value="1"/>
</dbReference>
<feature type="binding site" evidence="7">
    <location>
        <position position="58"/>
    </location>
    <ligand>
        <name>Zn(2+)</name>
        <dbReference type="ChEBI" id="CHEBI:29105"/>
        <label>1</label>
    </ligand>
</feature>
<evidence type="ECO:0000313" key="11">
    <source>
        <dbReference type="Proteomes" id="UP000257017"/>
    </source>
</evidence>
<feature type="domain" description="RNA polymerase N-terminal" evidence="9">
    <location>
        <begin position="233"/>
        <end position="512"/>
    </location>
</feature>
<dbReference type="EMBL" id="CP028359">
    <property type="protein sequence ID" value="AXN02708.1"/>
    <property type="molecule type" value="Genomic_DNA"/>
</dbReference>